<evidence type="ECO:0000313" key="2">
    <source>
        <dbReference type="Proteomes" id="UP000597762"/>
    </source>
</evidence>
<reference evidence="1" key="1">
    <citation type="submission" date="2021-01" db="EMBL/GenBank/DDBJ databases">
        <authorList>
            <person name="Li R."/>
            <person name="Bekaert M."/>
        </authorList>
    </citation>
    <scope>NUCLEOTIDE SEQUENCE</scope>
    <source>
        <strain evidence="1">Farmed</strain>
    </source>
</reference>
<dbReference type="AlphaFoldDB" id="A0A812D6Q7"/>
<dbReference type="EMBL" id="CAHIKZ030002975">
    <property type="protein sequence ID" value="CAE1294566.1"/>
    <property type="molecule type" value="Genomic_DNA"/>
</dbReference>
<proteinExistence type="predicted"/>
<accession>A0A812D6Q7</accession>
<comment type="caution">
    <text evidence="1">The sequence shown here is derived from an EMBL/GenBank/DDBJ whole genome shotgun (WGS) entry which is preliminary data.</text>
</comment>
<gene>
    <name evidence="1" type="ORF">SPHA_50450</name>
</gene>
<name>A0A812D6Q7_ACAPH</name>
<keyword evidence="2" id="KW-1185">Reference proteome</keyword>
<sequence>MTLPSSLFTPFIYLPPFLQSPQLLGCLWNSFHSIQVYYESLPSSLFTPSFLSFGIFSLHQSFIPPSTSHLITLYFRWLLFLHFPLSHSESTFLFPPSPLSRWLTLPSFFLHHLSFLTLPSSLFTPSTSVGCLWNSFPPSTSRFHSHFLPLFSLIHLSFLTLPSSLFHSIHLSSLPSSLFLHPPLAVLPSSFFSIHLSLLTLPSSLFTPSTSLFRVYPSSLFLHPPLVSTLPSSFPPSPLLLNLPSSLHPSHLSLLSAFLSFSLHPPLSSDSTFPLFLHPPLF</sequence>
<organism evidence="1 2">
    <name type="scientific">Acanthosepion pharaonis</name>
    <name type="common">Pharaoh cuttlefish</name>
    <name type="synonym">Sepia pharaonis</name>
    <dbReference type="NCBI Taxonomy" id="158019"/>
    <lineage>
        <taxon>Eukaryota</taxon>
        <taxon>Metazoa</taxon>
        <taxon>Spiralia</taxon>
        <taxon>Lophotrochozoa</taxon>
        <taxon>Mollusca</taxon>
        <taxon>Cephalopoda</taxon>
        <taxon>Coleoidea</taxon>
        <taxon>Decapodiformes</taxon>
        <taxon>Sepiida</taxon>
        <taxon>Sepiina</taxon>
        <taxon>Sepiidae</taxon>
        <taxon>Acanthosepion</taxon>
    </lineage>
</organism>
<dbReference type="Proteomes" id="UP000597762">
    <property type="component" value="Unassembled WGS sequence"/>
</dbReference>
<evidence type="ECO:0000313" key="1">
    <source>
        <dbReference type="EMBL" id="CAE1294566.1"/>
    </source>
</evidence>
<protein>
    <submittedName>
        <fullName evidence="1">Uncharacterized protein</fullName>
    </submittedName>
</protein>